<organism evidence="2 3">
    <name type="scientific">Xenoophorus captivus</name>
    <dbReference type="NCBI Taxonomy" id="1517983"/>
    <lineage>
        <taxon>Eukaryota</taxon>
        <taxon>Metazoa</taxon>
        <taxon>Chordata</taxon>
        <taxon>Craniata</taxon>
        <taxon>Vertebrata</taxon>
        <taxon>Euteleostomi</taxon>
        <taxon>Actinopterygii</taxon>
        <taxon>Neopterygii</taxon>
        <taxon>Teleostei</taxon>
        <taxon>Neoteleostei</taxon>
        <taxon>Acanthomorphata</taxon>
        <taxon>Ovalentaria</taxon>
        <taxon>Atherinomorphae</taxon>
        <taxon>Cyprinodontiformes</taxon>
        <taxon>Goodeidae</taxon>
        <taxon>Xenoophorus</taxon>
    </lineage>
</organism>
<comment type="caution">
    <text evidence="2">The sequence shown here is derived from an EMBL/GenBank/DDBJ whole genome shotgun (WGS) entry which is preliminary data.</text>
</comment>
<keyword evidence="3" id="KW-1185">Reference proteome</keyword>
<feature type="region of interest" description="Disordered" evidence="1">
    <location>
        <begin position="21"/>
        <end position="40"/>
    </location>
</feature>
<accession>A0ABV0QPV9</accession>
<gene>
    <name evidence="2" type="ORF">XENOCAPTIV_004449</name>
</gene>
<name>A0ABV0QPV9_9TELE</name>
<feature type="compositionally biased region" description="Pro residues" evidence="1">
    <location>
        <begin position="27"/>
        <end position="38"/>
    </location>
</feature>
<dbReference type="EMBL" id="JAHRIN010018275">
    <property type="protein sequence ID" value="MEQ2197870.1"/>
    <property type="molecule type" value="Genomic_DNA"/>
</dbReference>
<dbReference type="Proteomes" id="UP001434883">
    <property type="component" value="Unassembled WGS sequence"/>
</dbReference>
<reference evidence="2 3" key="1">
    <citation type="submission" date="2021-06" db="EMBL/GenBank/DDBJ databases">
        <authorList>
            <person name="Palmer J.M."/>
        </authorList>
    </citation>
    <scope>NUCLEOTIDE SEQUENCE [LARGE SCALE GENOMIC DNA]</scope>
    <source>
        <strain evidence="2 3">XC_2019</strain>
        <tissue evidence="2">Muscle</tissue>
    </source>
</reference>
<protein>
    <submittedName>
        <fullName evidence="2">Uncharacterized protein</fullName>
    </submittedName>
</protein>
<sequence>MFRCQEATTTEPGVRVTMTRVNRHSPCPSPPTAAPPCPAAGLRYSATAGSRLGPRKRTAAVLTHGTPRHAEVLFRFWGFSFSQLTVELLSEGIKQVRDGFLHADVSLQLSAQRSHAFAFNPTRYDVAEPRQNILYTKTTNFTDLSLLRSDLLEAPQVQNRVTDQLPRSMEGDESSSVGAVDVGPQQAKLVQKGTRVWFVPDPSGVDRRVLTQQKCMGWSGPVPVHIDLLQPQTLLIGDQAQTDHLHQGPDSHPELQ</sequence>
<proteinExistence type="predicted"/>
<evidence type="ECO:0000256" key="1">
    <source>
        <dbReference type="SAM" id="MobiDB-lite"/>
    </source>
</evidence>
<evidence type="ECO:0000313" key="2">
    <source>
        <dbReference type="EMBL" id="MEQ2197870.1"/>
    </source>
</evidence>
<evidence type="ECO:0000313" key="3">
    <source>
        <dbReference type="Proteomes" id="UP001434883"/>
    </source>
</evidence>